<dbReference type="AlphaFoldDB" id="A0A1M5LIP0"/>
<dbReference type="Pfam" id="PF02163">
    <property type="entry name" value="Peptidase_M50"/>
    <property type="match status" value="1"/>
</dbReference>
<keyword evidence="10 13" id="KW-1133">Transmembrane helix</keyword>
<keyword evidence="12 13" id="KW-0472">Membrane</keyword>
<dbReference type="GO" id="GO:0006508">
    <property type="term" value="P:proteolysis"/>
    <property type="evidence" value="ECO:0007669"/>
    <property type="project" value="UniProtKB-KW"/>
</dbReference>
<keyword evidence="16" id="KW-1185">Reference proteome</keyword>
<evidence type="ECO:0000256" key="5">
    <source>
        <dbReference type="ARBA" id="ARBA00022670"/>
    </source>
</evidence>
<keyword evidence="9" id="KW-0862">Zinc</keyword>
<evidence type="ECO:0000256" key="12">
    <source>
        <dbReference type="ARBA" id="ARBA00023136"/>
    </source>
</evidence>
<evidence type="ECO:0000256" key="11">
    <source>
        <dbReference type="ARBA" id="ARBA00023049"/>
    </source>
</evidence>
<comment type="similarity">
    <text evidence="3">Belongs to the peptidase M50B family.</text>
</comment>
<dbReference type="RefSeq" id="WP_073391127.1">
    <property type="nucleotide sequence ID" value="NZ_FQVU01000003.1"/>
</dbReference>
<evidence type="ECO:0000256" key="7">
    <source>
        <dbReference type="ARBA" id="ARBA00022723"/>
    </source>
</evidence>
<sequence>MSVYNLGNRRSTGNRRPSPLFLVFVAVTALGGLLAWTQSGAGSIPGNMGVFVFVLGGWVVSVCFHEFAHAYAAYRAGDRSVEAAGYLTLNPFKYAHPVLSIVLPLFFIVQGGIGLPGGAVYLHRHAFRSRAMQSVAAAVGPLTNLVLGVVLLVLAKQHATDVGLYFTGQDNHARFWGGVAFLGFLQVTAAVLNLLPVPGLDGYAIVEPYLDPQTQQYGDRVKPWGMLAVIVLLIVFTPLNDAFFDLVDALCRLTGIQDGFAGVGRYFFQFWEKPA</sequence>
<feature type="transmembrane region" description="Helical" evidence="13">
    <location>
        <begin position="134"/>
        <end position="155"/>
    </location>
</feature>
<reference evidence="15 16" key="1">
    <citation type="submission" date="2016-11" db="EMBL/GenBank/DDBJ databases">
        <authorList>
            <person name="Jaros S."/>
            <person name="Januszkiewicz K."/>
            <person name="Wedrychowicz H."/>
        </authorList>
    </citation>
    <scope>NUCLEOTIDE SEQUENCE [LARGE SCALE GENOMIC DNA]</scope>
    <source>
        <strain evidence="15 16">DSM 45627</strain>
    </source>
</reference>
<feature type="transmembrane region" description="Helical" evidence="13">
    <location>
        <begin position="224"/>
        <end position="244"/>
    </location>
</feature>
<evidence type="ECO:0000256" key="4">
    <source>
        <dbReference type="ARBA" id="ARBA00022475"/>
    </source>
</evidence>
<feature type="transmembrane region" description="Helical" evidence="13">
    <location>
        <begin position="175"/>
        <end position="195"/>
    </location>
</feature>
<evidence type="ECO:0000259" key="14">
    <source>
        <dbReference type="Pfam" id="PF02163"/>
    </source>
</evidence>
<dbReference type="PANTHER" id="PTHR35864:SF1">
    <property type="entry name" value="ZINC METALLOPROTEASE YWHC-RELATED"/>
    <property type="match status" value="1"/>
</dbReference>
<dbReference type="GO" id="GO:0046872">
    <property type="term" value="F:metal ion binding"/>
    <property type="evidence" value="ECO:0007669"/>
    <property type="project" value="UniProtKB-KW"/>
</dbReference>
<keyword evidence="11" id="KW-0482">Metalloprotease</keyword>
<dbReference type="GO" id="GO:0008237">
    <property type="term" value="F:metallopeptidase activity"/>
    <property type="evidence" value="ECO:0007669"/>
    <property type="project" value="UniProtKB-KW"/>
</dbReference>
<dbReference type="InterPro" id="IPR044537">
    <property type="entry name" value="Rip2-like"/>
</dbReference>
<dbReference type="EMBL" id="FQVU01000003">
    <property type="protein sequence ID" value="SHG64911.1"/>
    <property type="molecule type" value="Genomic_DNA"/>
</dbReference>
<keyword evidence="5 15" id="KW-0645">Protease</keyword>
<evidence type="ECO:0000256" key="10">
    <source>
        <dbReference type="ARBA" id="ARBA00022989"/>
    </source>
</evidence>
<organism evidence="15 16">
    <name type="scientific">Jatrophihabitans endophyticus</name>
    <dbReference type="NCBI Taxonomy" id="1206085"/>
    <lineage>
        <taxon>Bacteria</taxon>
        <taxon>Bacillati</taxon>
        <taxon>Actinomycetota</taxon>
        <taxon>Actinomycetes</taxon>
        <taxon>Jatrophihabitantales</taxon>
        <taxon>Jatrophihabitantaceae</taxon>
        <taxon>Jatrophihabitans</taxon>
    </lineage>
</organism>
<evidence type="ECO:0000256" key="2">
    <source>
        <dbReference type="ARBA" id="ARBA00004651"/>
    </source>
</evidence>
<proteinExistence type="inferred from homology"/>
<dbReference type="Proteomes" id="UP000186132">
    <property type="component" value="Unassembled WGS sequence"/>
</dbReference>
<protein>
    <submittedName>
        <fullName evidence="15">Zn-dependent protease (Includes SpoIVFB)</fullName>
    </submittedName>
</protein>
<dbReference type="STRING" id="1206085.SAMN05443575_2463"/>
<dbReference type="PANTHER" id="PTHR35864">
    <property type="entry name" value="ZINC METALLOPROTEASE MJ0611-RELATED"/>
    <property type="match status" value="1"/>
</dbReference>
<feature type="transmembrane region" description="Helical" evidence="13">
    <location>
        <begin position="49"/>
        <end position="74"/>
    </location>
</feature>
<dbReference type="InterPro" id="IPR008915">
    <property type="entry name" value="Peptidase_M50"/>
</dbReference>
<evidence type="ECO:0000313" key="16">
    <source>
        <dbReference type="Proteomes" id="UP000186132"/>
    </source>
</evidence>
<evidence type="ECO:0000256" key="8">
    <source>
        <dbReference type="ARBA" id="ARBA00022801"/>
    </source>
</evidence>
<feature type="transmembrane region" description="Helical" evidence="13">
    <location>
        <begin position="20"/>
        <end position="37"/>
    </location>
</feature>
<dbReference type="OrthoDB" id="9800627at2"/>
<keyword evidence="6 13" id="KW-0812">Transmembrane</keyword>
<keyword evidence="8" id="KW-0378">Hydrolase</keyword>
<keyword evidence="4" id="KW-1003">Cell membrane</keyword>
<accession>A0A1M5LIP0</accession>
<comment type="cofactor">
    <cofactor evidence="1">
        <name>Zn(2+)</name>
        <dbReference type="ChEBI" id="CHEBI:29105"/>
    </cofactor>
</comment>
<gene>
    <name evidence="15" type="ORF">SAMN05443575_2463</name>
</gene>
<comment type="subcellular location">
    <subcellularLocation>
        <location evidence="2">Cell membrane</location>
        <topology evidence="2">Multi-pass membrane protein</topology>
    </subcellularLocation>
</comment>
<keyword evidence="7" id="KW-0479">Metal-binding</keyword>
<evidence type="ECO:0000313" key="15">
    <source>
        <dbReference type="EMBL" id="SHG64911.1"/>
    </source>
</evidence>
<evidence type="ECO:0000256" key="1">
    <source>
        <dbReference type="ARBA" id="ARBA00001947"/>
    </source>
</evidence>
<feature type="transmembrane region" description="Helical" evidence="13">
    <location>
        <begin position="94"/>
        <end position="122"/>
    </location>
</feature>
<dbReference type="InterPro" id="IPR052348">
    <property type="entry name" value="Metallopeptidase_M50B"/>
</dbReference>
<evidence type="ECO:0000256" key="6">
    <source>
        <dbReference type="ARBA" id="ARBA00022692"/>
    </source>
</evidence>
<evidence type="ECO:0000256" key="13">
    <source>
        <dbReference type="SAM" id="Phobius"/>
    </source>
</evidence>
<dbReference type="GO" id="GO:0005886">
    <property type="term" value="C:plasma membrane"/>
    <property type="evidence" value="ECO:0007669"/>
    <property type="project" value="UniProtKB-SubCell"/>
</dbReference>
<name>A0A1M5LIP0_9ACTN</name>
<evidence type="ECO:0000256" key="9">
    <source>
        <dbReference type="ARBA" id="ARBA00022833"/>
    </source>
</evidence>
<feature type="domain" description="Peptidase M50" evidence="14">
    <location>
        <begin position="59"/>
        <end position="235"/>
    </location>
</feature>
<evidence type="ECO:0000256" key="3">
    <source>
        <dbReference type="ARBA" id="ARBA00007931"/>
    </source>
</evidence>
<dbReference type="CDD" id="cd06158">
    <property type="entry name" value="S2P-M50_like_1"/>
    <property type="match status" value="1"/>
</dbReference>